<evidence type="ECO:0000313" key="2">
    <source>
        <dbReference type="Proteomes" id="UP000503144"/>
    </source>
</evidence>
<dbReference type="RefSeq" id="WP_168861341.1">
    <property type="nucleotide sequence ID" value="NZ_CP051204.2"/>
</dbReference>
<dbReference type="EMBL" id="CP051204">
    <property type="protein sequence ID" value="QJB39743.1"/>
    <property type="molecule type" value="Genomic_DNA"/>
</dbReference>
<proteinExistence type="predicted"/>
<dbReference type="Proteomes" id="UP000503144">
    <property type="component" value="Chromosome"/>
</dbReference>
<protein>
    <submittedName>
        <fullName evidence="1">Uncharacterized protein</fullName>
    </submittedName>
</protein>
<name>A0ABX6LLN0_9BACT</name>
<organism evidence="1 2">
    <name type="scientific">Chitinophaga oryzae</name>
    <dbReference type="NCBI Taxonomy" id="2725414"/>
    <lineage>
        <taxon>Bacteria</taxon>
        <taxon>Pseudomonadati</taxon>
        <taxon>Bacteroidota</taxon>
        <taxon>Chitinophagia</taxon>
        <taxon>Chitinophagales</taxon>
        <taxon>Chitinophagaceae</taxon>
        <taxon>Chitinophaga</taxon>
    </lineage>
</organism>
<reference evidence="1 2" key="2">
    <citation type="submission" date="2020-09" db="EMBL/GenBank/DDBJ databases">
        <authorList>
            <person name="Kittiwongwattana C."/>
        </authorList>
    </citation>
    <scope>NUCLEOTIDE SEQUENCE [LARGE SCALE GENOMIC DNA]</scope>
    <source>
        <strain evidence="1 2">1303</strain>
    </source>
</reference>
<accession>A0ABX6LLN0</accession>
<evidence type="ECO:0000313" key="1">
    <source>
        <dbReference type="EMBL" id="QJB39743.1"/>
    </source>
</evidence>
<sequence>MNLKKYDAINTVSAGRSKMTVSFNRNGVISLSGLVVEILGLSKGVAKAVHLYRDEESPGDWYVGAASEKDGLLLRKNAGRGAIGYCFNSTTIARMVLEDLDWSEKGAAICRVVPNPVEVEGIGWLFPILISSARKPEL</sequence>
<gene>
    <name evidence="1" type="ORF">HF324_18515</name>
</gene>
<keyword evidence="2" id="KW-1185">Reference proteome</keyword>
<reference evidence="2" key="1">
    <citation type="submission" date="2020-04" db="EMBL/GenBank/DDBJ databases">
        <authorList>
            <person name="Kittiwongwattana C."/>
        </authorList>
    </citation>
    <scope>NUCLEOTIDE SEQUENCE [LARGE SCALE GENOMIC DNA]</scope>
    <source>
        <strain evidence="2">1303</strain>
    </source>
</reference>